<organism evidence="1 2">
    <name type="scientific">Dyella nitratireducens</name>
    <dbReference type="NCBI Taxonomy" id="1849580"/>
    <lineage>
        <taxon>Bacteria</taxon>
        <taxon>Pseudomonadati</taxon>
        <taxon>Pseudomonadota</taxon>
        <taxon>Gammaproteobacteria</taxon>
        <taxon>Lysobacterales</taxon>
        <taxon>Rhodanobacteraceae</taxon>
        <taxon>Dyella</taxon>
    </lineage>
</organism>
<reference evidence="2" key="1">
    <citation type="journal article" date="2019" name="Int. J. Syst. Evol. Microbiol.">
        <title>The Global Catalogue of Microorganisms (GCM) 10K type strain sequencing project: providing services to taxonomists for standard genome sequencing and annotation.</title>
        <authorList>
            <consortium name="The Broad Institute Genomics Platform"/>
            <consortium name="The Broad Institute Genome Sequencing Center for Infectious Disease"/>
            <person name="Wu L."/>
            <person name="Ma J."/>
        </authorList>
    </citation>
    <scope>NUCLEOTIDE SEQUENCE [LARGE SCALE GENOMIC DNA]</scope>
    <source>
        <strain evidence="2">CGMCC 1.15439</strain>
    </source>
</reference>
<comment type="caution">
    <text evidence="1">The sequence shown here is derived from an EMBL/GenBank/DDBJ whole genome shotgun (WGS) entry which is preliminary data.</text>
</comment>
<dbReference type="PANTHER" id="PTHR35566">
    <property type="entry name" value="BLR3599 PROTEIN"/>
    <property type="match status" value="1"/>
</dbReference>
<keyword evidence="2" id="KW-1185">Reference proteome</keyword>
<dbReference type="InterPro" id="IPR010263">
    <property type="entry name" value="T6SS_TssK"/>
</dbReference>
<name>A0ABQ1FNA5_9GAMM</name>
<dbReference type="Pfam" id="PF05936">
    <property type="entry name" value="T6SS_VasE"/>
    <property type="match status" value="1"/>
</dbReference>
<accession>A0ABQ1FNA5</accession>
<evidence type="ECO:0000313" key="2">
    <source>
        <dbReference type="Proteomes" id="UP000620046"/>
    </source>
</evidence>
<dbReference type="PANTHER" id="PTHR35566:SF1">
    <property type="entry name" value="TYPE VI SECRETION SYSTEM BASEPLATE COMPONENT TSSK1"/>
    <property type="match status" value="1"/>
</dbReference>
<dbReference type="EMBL" id="BMJA01000001">
    <property type="protein sequence ID" value="GGA20975.1"/>
    <property type="molecule type" value="Genomic_DNA"/>
</dbReference>
<proteinExistence type="predicted"/>
<sequence>MNMLPDNPPLFPEAISWSEGMLLSPQHFQQNDIYWGRLLHHYMSVLQPWCWGVLDMAVDATELVKGKVIIDRLRCVMPDGLLVEYPGHYAPQPLTLDLSRHDWNTEKKVFVQLRVPVRGKGAASNIGDMQRYTVEQGQLEADETTGGDDIAVDRLRPCISLVAGEAVARSYCAMPLLELQGDARGVHLTDYHPPMLRMAACAFQGESGLHVLLKKLSEAVWIKYRELLGLRLTDRSDARFTGDANPQVMAARQLVAGMPLFDVLLQADITHPYDLYKALAQLVGLTAAVASAEPPPALAAYAHEQCMPAFRIGIDYVQKQLARLNAGYTAIDFEQVGAAGFRCQLPSGIATDKLLIELRPRQGQNGSHLNQWLSGARTATEDLIYLLVRRRFPGATPQAANAATVTALNLRPGAYVYEIENGSIEVDAQTKRPLIMDGAMLVILGEPDDNVPAGITLYLPRTQQRTQGSA</sequence>
<gene>
    <name evidence="1" type="ORF">GCM10010981_06350</name>
</gene>
<dbReference type="NCBIfam" id="TIGR03353">
    <property type="entry name" value="VI_chp_4"/>
    <property type="match status" value="1"/>
</dbReference>
<protein>
    <submittedName>
        <fullName evidence="1">Type VI secretion protein</fullName>
    </submittedName>
</protein>
<dbReference type="RefSeq" id="WP_188792813.1">
    <property type="nucleotide sequence ID" value="NZ_BMJA01000001.1"/>
</dbReference>
<evidence type="ECO:0000313" key="1">
    <source>
        <dbReference type="EMBL" id="GGA20975.1"/>
    </source>
</evidence>
<dbReference type="Proteomes" id="UP000620046">
    <property type="component" value="Unassembled WGS sequence"/>
</dbReference>